<keyword evidence="2" id="KW-1185">Reference proteome</keyword>
<evidence type="ECO:0008006" key="3">
    <source>
        <dbReference type="Google" id="ProtNLM"/>
    </source>
</evidence>
<accession>A0A266Q9K9</accession>
<name>A0A266Q9K9_9GAMM</name>
<dbReference type="Proteomes" id="UP000216101">
    <property type="component" value="Unassembled WGS sequence"/>
</dbReference>
<reference evidence="2" key="1">
    <citation type="submission" date="2017-05" db="EMBL/GenBank/DDBJ databases">
        <authorList>
            <person name="Barney B.M."/>
        </authorList>
    </citation>
    <scope>NUCLEOTIDE SEQUENCE [LARGE SCALE GENOMIC DNA]</scope>
    <source>
        <strain evidence="2">PSBB022</strain>
    </source>
</reference>
<comment type="caution">
    <text evidence="1">The sequence shown here is derived from an EMBL/GenBank/DDBJ whole genome shotgun (WGS) entry which is preliminary data.</text>
</comment>
<organism evidence="1 2">
    <name type="scientific">Cellvibrio mixtus</name>
    <dbReference type="NCBI Taxonomy" id="39650"/>
    <lineage>
        <taxon>Bacteria</taxon>
        <taxon>Pseudomonadati</taxon>
        <taxon>Pseudomonadota</taxon>
        <taxon>Gammaproteobacteria</taxon>
        <taxon>Cellvibrionales</taxon>
        <taxon>Cellvibrionaceae</taxon>
        <taxon>Cellvibrio</taxon>
    </lineage>
</organism>
<dbReference type="EMBL" id="NHNI01000001">
    <property type="protein sequence ID" value="OZY86548.1"/>
    <property type="molecule type" value="Genomic_DNA"/>
</dbReference>
<sequence length="153" mass="17043">MGLLEHESQYWPVALTVAHGEATLEQHMCSLASWDNWFCKGEPFHVIRVYLDEASLRHPEGAAQATQRWMAAGAAEKMRELVQSMLIVVPPNQYERMKKMSVRKAFGIPGGLFASLEEAYAWLDNPSEPVSGIPVDKKALEAIQCSVNEIANS</sequence>
<dbReference type="RefSeq" id="WP_078045503.1">
    <property type="nucleotide sequence ID" value="NZ_NHNI01000001.1"/>
</dbReference>
<evidence type="ECO:0000313" key="1">
    <source>
        <dbReference type="EMBL" id="OZY86548.1"/>
    </source>
</evidence>
<gene>
    <name evidence="1" type="ORF">CBP51_05875</name>
</gene>
<proteinExistence type="predicted"/>
<evidence type="ECO:0000313" key="2">
    <source>
        <dbReference type="Proteomes" id="UP000216101"/>
    </source>
</evidence>
<protein>
    <recommendedName>
        <fullName evidence="3">STAS/SEC14 domain-containing protein</fullName>
    </recommendedName>
</protein>
<dbReference type="AlphaFoldDB" id="A0A266Q9K9"/>